<proteinExistence type="predicted"/>
<gene>
    <name evidence="1" type="ORF">T03_360</name>
</gene>
<protein>
    <submittedName>
        <fullName evidence="1">Uncharacterized protein</fullName>
    </submittedName>
</protein>
<sequence>MSKAKLDELQASFQHCTLYCRKYSILIYRRSGSGVHVAIVFYRQSRNILPSTRKMAMLLVSLAGFNH</sequence>
<keyword evidence="2" id="KW-1185">Reference proteome</keyword>
<comment type="caution">
    <text evidence="1">The sequence shown here is derived from an EMBL/GenBank/DDBJ whole genome shotgun (WGS) entry which is preliminary data.</text>
</comment>
<organism evidence="1 2">
    <name type="scientific">Trichinella britovi</name>
    <name type="common">Parasitic roundworm</name>
    <dbReference type="NCBI Taxonomy" id="45882"/>
    <lineage>
        <taxon>Eukaryota</taxon>
        <taxon>Metazoa</taxon>
        <taxon>Ecdysozoa</taxon>
        <taxon>Nematoda</taxon>
        <taxon>Enoplea</taxon>
        <taxon>Dorylaimia</taxon>
        <taxon>Trichinellida</taxon>
        <taxon>Trichinellidae</taxon>
        <taxon>Trichinella</taxon>
    </lineage>
</organism>
<reference evidence="1 2" key="1">
    <citation type="submission" date="2015-01" db="EMBL/GenBank/DDBJ databases">
        <title>Evolution of Trichinella species and genotypes.</title>
        <authorList>
            <person name="Korhonen P.K."/>
            <person name="Edoardo P."/>
            <person name="Giuseppe L.R."/>
            <person name="Gasser R.B."/>
        </authorList>
    </citation>
    <scope>NUCLEOTIDE SEQUENCE [LARGE SCALE GENOMIC DNA]</scope>
    <source>
        <strain evidence="1">ISS120</strain>
    </source>
</reference>
<dbReference type="Proteomes" id="UP000054653">
    <property type="component" value="Unassembled WGS sequence"/>
</dbReference>
<accession>A0A0V1AN84</accession>
<evidence type="ECO:0000313" key="2">
    <source>
        <dbReference type="Proteomes" id="UP000054653"/>
    </source>
</evidence>
<dbReference type="EMBL" id="JYDI01001886">
    <property type="protein sequence ID" value="KRY26261.1"/>
    <property type="molecule type" value="Genomic_DNA"/>
</dbReference>
<evidence type="ECO:0000313" key="1">
    <source>
        <dbReference type="EMBL" id="KRY26261.1"/>
    </source>
</evidence>
<name>A0A0V1AN84_TRIBR</name>
<dbReference type="AlphaFoldDB" id="A0A0V1AN84"/>